<reference evidence="4 5" key="1">
    <citation type="journal article" date="2012" name="PLoS Pathog.">
        <title>Diverse lifestyles and strategies of plant pathogenesis encoded in the genomes of eighteen Dothideomycetes fungi.</title>
        <authorList>
            <person name="Ohm R.A."/>
            <person name="Feau N."/>
            <person name="Henrissat B."/>
            <person name="Schoch C.L."/>
            <person name="Horwitz B.A."/>
            <person name="Barry K.W."/>
            <person name="Condon B.J."/>
            <person name="Copeland A.C."/>
            <person name="Dhillon B."/>
            <person name="Glaser F."/>
            <person name="Hesse C.N."/>
            <person name="Kosti I."/>
            <person name="LaButti K."/>
            <person name="Lindquist E.A."/>
            <person name="Lucas S."/>
            <person name="Salamov A.A."/>
            <person name="Bradshaw R.E."/>
            <person name="Ciuffetti L."/>
            <person name="Hamelin R.C."/>
            <person name="Kema G.H.J."/>
            <person name="Lawrence C."/>
            <person name="Scott J.A."/>
            <person name="Spatafora J.W."/>
            <person name="Turgeon B.G."/>
            <person name="de Wit P.J.G.M."/>
            <person name="Zhong S."/>
            <person name="Goodwin S.B."/>
            <person name="Grigoriev I.V."/>
        </authorList>
    </citation>
    <scope>NUCLEOTIDE SEQUENCE [LARGE SCALE GENOMIC DNA]</scope>
    <source>
        <strain evidence="4 5">UAMH 10762</strain>
    </source>
</reference>
<dbReference type="OMA" id="STWPQIG"/>
<accession>M2LWY3</accession>
<dbReference type="InterPro" id="IPR036291">
    <property type="entry name" value="NAD(P)-bd_dom_sf"/>
</dbReference>
<dbReference type="OrthoDB" id="419598at2759"/>
<dbReference type="InterPro" id="IPR008030">
    <property type="entry name" value="NmrA-like"/>
</dbReference>
<dbReference type="EMBL" id="KB445552">
    <property type="protein sequence ID" value="EMC99192.1"/>
    <property type="molecule type" value="Genomic_DNA"/>
</dbReference>
<dbReference type="Gene3D" id="3.40.50.720">
    <property type="entry name" value="NAD(P)-binding Rossmann-like Domain"/>
    <property type="match status" value="1"/>
</dbReference>
<dbReference type="KEGG" id="bcom:BAUCODRAFT_146168"/>
<dbReference type="HOGENOM" id="CLU_044876_1_1_1"/>
<dbReference type="PANTHER" id="PTHR47706">
    <property type="entry name" value="NMRA-LIKE FAMILY PROTEIN"/>
    <property type="match status" value="1"/>
</dbReference>
<gene>
    <name evidence="4" type="ORF">BAUCODRAFT_146168</name>
</gene>
<proteinExistence type="predicted"/>
<dbReference type="GeneID" id="19108659"/>
<evidence type="ECO:0000259" key="3">
    <source>
        <dbReference type="Pfam" id="PF05368"/>
    </source>
</evidence>
<dbReference type="eggNOG" id="ENOG502QTQ8">
    <property type="taxonomic scope" value="Eukaryota"/>
</dbReference>
<dbReference type="RefSeq" id="XP_007674161.1">
    <property type="nucleotide sequence ID" value="XM_007675971.1"/>
</dbReference>
<evidence type="ECO:0000256" key="1">
    <source>
        <dbReference type="ARBA" id="ARBA00022857"/>
    </source>
</evidence>
<keyword evidence="5" id="KW-1185">Reference proteome</keyword>
<protein>
    <recommendedName>
        <fullName evidence="3">NmrA-like domain-containing protein</fullName>
    </recommendedName>
</protein>
<keyword evidence="1" id="KW-0521">NADP</keyword>
<name>M2LWY3_BAUPA</name>
<evidence type="ECO:0000313" key="5">
    <source>
        <dbReference type="Proteomes" id="UP000011761"/>
    </source>
</evidence>
<evidence type="ECO:0000313" key="4">
    <source>
        <dbReference type="EMBL" id="EMC99192.1"/>
    </source>
</evidence>
<dbReference type="GO" id="GO:0016491">
    <property type="term" value="F:oxidoreductase activity"/>
    <property type="evidence" value="ECO:0007669"/>
    <property type="project" value="UniProtKB-KW"/>
</dbReference>
<dbReference type="Proteomes" id="UP000011761">
    <property type="component" value="Unassembled WGS sequence"/>
</dbReference>
<evidence type="ECO:0000256" key="2">
    <source>
        <dbReference type="ARBA" id="ARBA00023002"/>
    </source>
</evidence>
<dbReference type="AlphaFoldDB" id="M2LWY3"/>
<organism evidence="4 5">
    <name type="scientific">Baudoinia panamericana (strain UAMH 10762)</name>
    <name type="common">Angels' share fungus</name>
    <name type="synonym">Baudoinia compniacensis (strain UAMH 10762)</name>
    <dbReference type="NCBI Taxonomy" id="717646"/>
    <lineage>
        <taxon>Eukaryota</taxon>
        <taxon>Fungi</taxon>
        <taxon>Dikarya</taxon>
        <taxon>Ascomycota</taxon>
        <taxon>Pezizomycotina</taxon>
        <taxon>Dothideomycetes</taxon>
        <taxon>Dothideomycetidae</taxon>
        <taxon>Mycosphaerellales</taxon>
        <taxon>Teratosphaeriaceae</taxon>
        <taxon>Baudoinia</taxon>
    </lineage>
</organism>
<feature type="domain" description="NmrA-like" evidence="3">
    <location>
        <begin position="7"/>
        <end position="144"/>
    </location>
</feature>
<sequence length="325" mass="35660">MAANHISKVAVVGAGGNVGRYITEALLKTGKHSVTAITRADSQSNLPDGVEQKTIDYSKHESIVEALRGLEALVITLGARSGIKETEEKLVRAAADAEVPWILPNEWSPDSTNEGYLEDLAIIFGPKVATRNLIEQLGKSSYIALCTGFWYEYSLAGANNYGFYFADRKIRYFDEGETKICTSTWPQVGRAVASILSLPVKAEDVFKTSASLGAYRNKVIYVNSFTISQKDMLTSTLRVTDTKEEDWIITKEPAPEVYKTGMEQMKAGGWPKANFLYSRVFYADGSGDFEHQGLQNDVLGLPREELDDATKAAIERQKAVGAAGH</sequence>
<keyword evidence="2" id="KW-0560">Oxidoreductase</keyword>
<dbReference type="PANTHER" id="PTHR47706:SF7">
    <property type="entry name" value="CIPA-LIKE, PUTATIVE (AFU_ORTHOLOGUE AFUA_1G01630)-RELATED"/>
    <property type="match status" value="1"/>
</dbReference>
<dbReference type="SUPFAM" id="SSF51735">
    <property type="entry name" value="NAD(P)-binding Rossmann-fold domains"/>
    <property type="match status" value="1"/>
</dbReference>
<dbReference type="InterPro" id="IPR051609">
    <property type="entry name" value="NmrA/Isoflavone_reductase-like"/>
</dbReference>
<dbReference type="Pfam" id="PF05368">
    <property type="entry name" value="NmrA"/>
    <property type="match status" value="1"/>
</dbReference>
<dbReference type="Gene3D" id="3.90.25.10">
    <property type="entry name" value="UDP-galactose 4-epimerase, domain 1"/>
    <property type="match status" value="1"/>
</dbReference>